<keyword evidence="9 12" id="KW-0503">Monooxygenase</keyword>
<evidence type="ECO:0000256" key="11">
    <source>
        <dbReference type="PIRSR" id="PIRSR602401-1"/>
    </source>
</evidence>
<evidence type="ECO:0000256" key="10">
    <source>
        <dbReference type="ARBA" id="ARBA00023136"/>
    </source>
</evidence>
<dbReference type="SUPFAM" id="SSF48264">
    <property type="entry name" value="Cytochrome P450"/>
    <property type="match status" value="1"/>
</dbReference>
<dbReference type="Gene3D" id="1.10.630.10">
    <property type="entry name" value="Cytochrome P450"/>
    <property type="match status" value="1"/>
</dbReference>
<dbReference type="Proteomes" id="UP000030748">
    <property type="component" value="Unassembled WGS sequence"/>
</dbReference>
<evidence type="ECO:0000256" key="9">
    <source>
        <dbReference type="ARBA" id="ARBA00023033"/>
    </source>
</evidence>
<dbReference type="PANTHER" id="PTHR47950:SF4">
    <property type="entry name" value="GERANIOL 8-HYDROXYLASE-LIKE"/>
    <property type="match status" value="1"/>
</dbReference>
<dbReference type="GO" id="GO:0016020">
    <property type="term" value="C:membrane"/>
    <property type="evidence" value="ECO:0007669"/>
    <property type="project" value="UniProtKB-SubCell"/>
</dbReference>
<evidence type="ECO:0000256" key="8">
    <source>
        <dbReference type="ARBA" id="ARBA00023004"/>
    </source>
</evidence>
<feature type="binding site" description="axial binding residue" evidence="11">
    <location>
        <position position="354"/>
    </location>
    <ligand>
        <name>heme</name>
        <dbReference type="ChEBI" id="CHEBI:30413"/>
    </ligand>
    <ligandPart>
        <name>Fe</name>
        <dbReference type="ChEBI" id="CHEBI:18248"/>
    </ligandPart>
</feature>
<keyword evidence="5 11" id="KW-0479">Metal-binding</keyword>
<dbReference type="Pfam" id="PF00067">
    <property type="entry name" value="p450"/>
    <property type="match status" value="1"/>
</dbReference>
<keyword evidence="6" id="KW-1133">Transmembrane helix</keyword>
<dbReference type="InterPro" id="IPR001128">
    <property type="entry name" value="Cyt_P450"/>
</dbReference>
<name>A0A022RV16_ERYGU</name>
<dbReference type="FunFam" id="1.10.630.10:FF:000163">
    <property type="entry name" value="Geraniol 8-hydroxylase"/>
    <property type="match status" value="1"/>
</dbReference>
<dbReference type="PRINTS" id="PR00463">
    <property type="entry name" value="EP450I"/>
</dbReference>
<dbReference type="InterPro" id="IPR002401">
    <property type="entry name" value="Cyt_P450_E_grp-I"/>
</dbReference>
<evidence type="ECO:0000256" key="6">
    <source>
        <dbReference type="ARBA" id="ARBA00022989"/>
    </source>
</evidence>
<keyword evidence="10" id="KW-0472">Membrane</keyword>
<proteinExistence type="inferred from homology"/>
<comment type="subcellular location">
    <subcellularLocation>
        <location evidence="1">Membrane</location>
        <topology evidence="1">Single-pass membrane protein</topology>
    </subcellularLocation>
</comment>
<keyword evidence="4" id="KW-0812">Transmembrane</keyword>
<organism evidence="13 14">
    <name type="scientific">Erythranthe guttata</name>
    <name type="common">Yellow monkey flower</name>
    <name type="synonym">Mimulus guttatus</name>
    <dbReference type="NCBI Taxonomy" id="4155"/>
    <lineage>
        <taxon>Eukaryota</taxon>
        <taxon>Viridiplantae</taxon>
        <taxon>Streptophyta</taxon>
        <taxon>Embryophyta</taxon>
        <taxon>Tracheophyta</taxon>
        <taxon>Spermatophyta</taxon>
        <taxon>Magnoliopsida</taxon>
        <taxon>eudicotyledons</taxon>
        <taxon>Gunneridae</taxon>
        <taxon>Pentapetalae</taxon>
        <taxon>asterids</taxon>
        <taxon>lamiids</taxon>
        <taxon>Lamiales</taxon>
        <taxon>Phrymaceae</taxon>
        <taxon>Erythranthe</taxon>
    </lineage>
</organism>
<dbReference type="InterPro" id="IPR036396">
    <property type="entry name" value="Cyt_P450_sf"/>
</dbReference>
<evidence type="ECO:0000256" key="3">
    <source>
        <dbReference type="ARBA" id="ARBA00022617"/>
    </source>
</evidence>
<comment type="similarity">
    <text evidence="2 12">Belongs to the cytochrome P450 family.</text>
</comment>
<evidence type="ECO:0000256" key="5">
    <source>
        <dbReference type="ARBA" id="ARBA00022723"/>
    </source>
</evidence>
<keyword evidence="7 12" id="KW-0560">Oxidoreductase</keyword>
<evidence type="ECO:0008006" key="15">
    <source>
        <dbReference type="Google" id="ProtNLM"/>
    </source>
</evidence>
<dbReference type="eggNOG" id="KOG0156">
    <property type="taxonomic scope" value="Eukaryota"/>
</dbReference>
<evidence type="ECO:0000256" key="1">
    <source>
        <dbReference type="ARBA" id="ARBA00004167"/>
    </source>
</evidence>
<dbReference type="InterPro" id="IPR017972">
    <property type="entry name" value="Cyt_P450_CS"/>
</dbReference>
<evidence type="ECO:0000256" key="12">
    <source>
        <dbReference type="RuleBase" id="RU000461"/>
    </source>
</evidence>
<evidence type="ECO:0000313" key="14">
    <source>
        <dbReference type="Proteomes" id="UP000030748"/>
    </source>
</evidence>
<keyword evidence="3 11" id="KW-0349">Heme</keyword>
<comment type="cofactor">
    <cofactor evidence="11">
        <name>heme</name>
        <dbReference type="ChEBI" id="CHEBI:30413"/>
    </cofactor>
</comment>
<evidence type="ECO:0000256" key="7">
    <source>
        <dbReference type="ARBA" id="ARBA00023002"/>
    </source>
</evidence>
<gene>
    <name evidence="13" type="ORF">MIMGU_mgv1a007369mg</name>
</gene>
<reference evidence="13 14" key="1">
    <citation type="journal article" date="2013" name="Proc. Natl. Acad. Sci. U.S.A.">
        <title>Fine-scale variation in meiotic recombination in Mimulus inferred from population shotgun sequencing.</title>
        <authorList>
            <person name="Hellsten U."/>
            <person name="Wright K.M."/>
            <person name="Jenkins J."/>
            <person name="Shu S."/>
            <person name="Yuan Y."/>
            <person name="Wessler S.R."/>
            <person name="Schmutz J."/>
            <person name="Willis J.H."/>
            <person name="Rokhsar D.S."/>
        </authorList>
    </citation>
    <scope>NUCLEOTIDE SEQUENCE [LARGE SCALE GENOMIC DNA]</scope>
    <source>
        <strain evidence="14">cv. DUN x IM62</strain>
    </source>
</reference>
<dbReference type="GO" id="GO:0016491">
    <property type="term" value="F:oxidoreductase activity"/>
    <property type="evidence" value="ECO:0000318"/>
    <property type="project" value="GO_Central"/>
</dbReference>
<accession>A0A022RV16</accession>
<dbReference type="EMBL" id="KI630214">
    <property type="protein sequence ID" value="EYU44352.1"/>
    <property type="molecule type" value="Genomic_DNA"/>
</dbReference>
<dbReference type="PROSITE" id="PS00086">
    <property type="entry name" value="CYTOCHROME_P450"/>
    <property type="match status" value="1"/>
</dbReference>
<dbReference type="GO" id="GO:0005506">
    <property type="term" value="F:iron ion binding"/>
    <property type="evidence" value="ECO:0007669"/>
    <property type="project" value="InterPro"/>
</dbReference>
<keyword evidence="8 11" id="KW-0408">Iron</keyword>
<dbReference type="PRINTS" id="PR00385">
    <property type="entry name" value="P450"/>
</dbReference>
<evidence type="ECO:0000256" key="4">
    <source>
        <dbReference type="ARBA" id="ARBA00022692"/>
    </source>
</evidence>
<dbReference type="GO" id="GO:0016705">
    <property type="term" value="F:oxidoreductase activity, acting on paired donors, with incorporation or reduction of molecular oxygen"/>
    <property type="evidence" value="ECO:0007669"/>
    <property type="project" value="InterPro"/>
</dbReference>
<dbReference type="CDD" id="cd11073">
    <property type="entry name" value="CYP76-like"/>
    <property type="match status" value="1"/>
</dbReference>
<keyword evidence="14" id="KW-1185">Reference proteome</keyword>
<dbReference type="GO" id="GO:0004497">
    <property type="term" value="F:monooxygenase activity"/>
    <property type="evidence" value="ECO:0007669"/>
    <property type="project" value="UniProtKB-KW"/>
</dbReference>
<dbReference type="AlphaFoldDB" id="A0A022RV16"/>
<evidence type="ECO:0000313" key="13">
    <source>
        <dbReference type="EMBL" id="EYU44352.1"/>
    </source>
</evidence>
<evidence type="ECO:0000256" key="2">
    <source>
        <dbReference type="ARBA" id="ARBA00010617"/>
    </source>
</evidence>
<dbReference type="PANTHER" id="PTHR47950">
    <property type="entry name" value="CYTOCHROME P450, FAMILY 76, SUBFAMILY C, POLYPEPTIDE 5-RELATED"/>
    <property type="match status" value="1"/>
</dbReference>
<dbReference type="STRING" id="4155.A0A022RV16"/>
<sequence>MAKEVLQKHDLAFSSRSVPNALLAHDQFKYSAVWLPVGPRWRSLRKALNSNMLSVGRLDFGQNLRCRKVDELVEYCRRSSISGEAVDVGRAAFRTSLNLLSNTIFSKDLTDPFSDSAKELKDLVWNIMLEAGKPNLVDFFPILGKLDPQGIRRRMTVNFGKVIDLLSGLIDERIERGKSDQNADVIDVLLAACKENPEDIDRTHIERICLDLFAAGTDTSSSTVEWAMAEALANSEIMKKAKAELEEVVGKGKVIEEADISRLPYLQCMVKETLRLHPPVPLLIPRRVEDDVDVCGYTVPKNSQVLVNAWAIGRDAGIWENPLEFKPERFVGSEVDVKGRDFELIPFGGGRRICPGLPLAVKMVPVMVGSLLNSFDWKIEYSGIGEFDMEEKFGITLQKARPLLAVPIPL</sequence>
<protein>
    <recommendedName>
        <fullName evidence="15">Geraniol 10-hydroxylase</fullName>
    </recommendedName>
</protein>
<dbReference type="GO" id="GO:0020037">
    <property type="term" value="F:heme binding"/>
    <property type="evidence" value="ECO:0007669"/>
    <property type="project" value="InterPro"/>
</dbReference>